<dbReference type="SUPFAM" id="SSF56935">
    <property type="entry name" value="Porins"/>
    <property type="match status" value="1"/>
</dbReference>
<accession>A0ABR6ZMT2</accession>
<gene>
    <name evidence="6" type="ORF">H8L32_06965</name>
</gene>
<dbReference type="Gene3D" id="2.170.130.10">
    <property type="entry name" value="TonB-dependent receptor, plug domain"/>
    <property type="match status" value="1"/>
</dbReference>
<evidence type="ECO:0000256" key="4">
    <source>
        <dbReference type="ARBA" id="ARBA00023237"/>
    </source>
</evidence>
<dbReference type="InterPro" id="IPR012910">
    <property type="entry name" value="Plug_dom"/>
</dbReference>
<dbReference type="EMBL" id="JACOGF010000003">
    <property type="protein sequence ID" value="MBC3917210.1"/>
    <property type="molecule type" value="Genomic_DNA"/>
</dbReference>
<dbReference type="NCBIfam" id="TIGR01782">
    <property type="entry name" value="TonB-Xanth-Caul"/>
    <property type="match status" value="1"/>
</dbReference>
<evidence type="ECO:0000256" key="3">
    <source>
        <dbReference type="ARBA" id="ARBA00023136"/>
    </source>
</evidence>
<dbReference type="Pfam" id="PF07715">
    <property type="entry name" value="Plug"/>
    <property type="match status" value="1"/>
</dbReference>
<reference evidence="6 7" key="1">
    <citation type="submission" date="2020-08" db="EMBL/GenBank/DDBJ databases">
        <title>Novel species isolated from subtropical streams in China.</title>
        <authorList>
            <person name="Lu H."/>
        </authorList>
    </citation>
    <scope>NUCLEOTIDE SEQUENCE [LARGE SCALE GENOMIC DNA]</scope>
    <source>
        <strain evidence="6 7">CY18W</strain>
    </source>
</reference>
<protein>
    <submittedName>
        <fullName evidence="6">TonB-dependent receptor</fullName>
    </submittedName>
</protein>
<keyword evidence="6" id="KW-0675">Receptor</keyword>
<dbReference type="Proteomes" id="UP000650424">
    <property type="component" value="Unassembled WGS sequence"/>
</dbReference>
<proteinExistence type="inferred from homology"/>
<evidence type="ECO:0000313" key="6">
    <source>
        <dbReference type="EMBL" id="MBC3917210.1"/>
    </source>
</evidence>
<sequence length="1076" mass="116859">MVGTQPITQPVDGRQPEENIVLTNRSKKVFFNPKLKGTALAVLSVMAANSGMAQDTKKPAETKEQADQVVVVSGTRKSVASAIDRKLRADTVADSIVAEDIGQFPDKNVGEALSRVTGVQLERSFGEGTSVSIRGVEPDLNRIEINGVSVLSTTGGAGRGADLRELPAELISSIDVIKGVTANMTEGGIGGSVQITTRKPLDFKKMTIVGSIAGEQAPQRGGVQPRANFFITDKFLDGRLGLMANIIYDKVLTRGDFSRNTSWRYFRDWDFSADKTVPSIDPVLAGVTTKANCSNLSAPANATQTAAAATTALQASCVSQWNDYSPQIARYGIWERDHERTSAELTAQYKFTDRLNAWASYQTNVQNQRLRDYNYGTDFSAVTRLSSTGTLPTYNATTAVPTGGSCTPVSTTTTPAGMIVDNHIVTQYVLGNCLVPGTAASPNGGQAGFSTSLRDFALKIDSKYTTAGFNYKGEKLDVDGLISSAKSTYSSDSNNLILTQNAPGLQVNLDASGQPHFTFPSGYNPSNPNSYVAAQLQYRPSETINKEDQLKLDFKYKLNTDFLSRIWFGVQAQQAKSSQYNGGGYLASAGNDLVSTADDVYVQTANINQTYNYDPLNTTNVVRATVGPTNLADANAWTKSINSSAMAALAQSVFSTSPGTFFKGYSGISNVPANWVAPSFANVASIFDLTHFNHDYLYNAPGSDGKMYAQIPAYVVDEKVKSTYLRADFDTELFGKDIFGNIGVRYTQTRDVSQGLFKQQINVEKTPGSTTFNTVILSNSITSIDNTYSNVLPSFNAGAWLIPNQFLVRVGWGKVMARPRILDIVPNATCTKNSGAAQFGGDGTDDCTAGNPSLKPFQATNTDLSLEYYPNADSQLSLALFRKNITVGNSVSTNVKNVDLFKDGTLWDVKMPINYPGAVTRGVELAGRTALTFLPGFLSGFGVDANYTRMTFTYAPGTERLNPLDNSILPYAGLSKNAYNLGLWYDKDKFNARLAYHYRDRYYTGTNDVSGNPNFIEKTGYLDAKFQYRYNNFVTFSFEGKNLTDQANITDAGDISRPNELAWSGRRYFVGVSIKN</sequence>
<dbReference type="Gene3D" id="2.40.170.20">
    <property type="entry name" value="TonB-dependent receptor, beta-barrel domain"/>
    <property type="match status" value="1"/>
</dbReference>
<dbReference type="InterPro" id="IPR037066">
    <property type="entry name" value="Plug_dom_sf"/>
</dbReference>
<evidence type="ECO:0000256" key="1">
    <source>
        <dbReference type="ARBA" id="ARBA00004442"/>
    </source>
</evidence>
<dbReference type="PANTHER" id="PTHR40980:SF3">
    <property type="entry name" value="TONB-DEPENDENT RECEPTOR-LIKE BETA-BARREL DOMAIN-CONTAINING PROTEIN"/>
    <property type="match status" value="1"/>
</dbReference>
<dbReference type="InterPro" id="IPR010104">
    <property type="entry name" value="TonB_rcpt_bac"/>
</dbReference>
<evidence type="ECO:0000313" key="7">
    <source>
        <dbReference type="Proteomes" id="UP000650424"/>
    </source>
</evidence>
<feature type="domain" description="TonB-dependent receptor plug" evidence="5">
    <location>
        <begin position="92"/>
        <end position="191"/>
    </location>
</feature>
<evidence type="ECO:0000259" key="5">
    <source>
        <dbReference type="Pfam" id="PF07715"/>
    </source>
</evidence>
<dbReference type="PANTHER" id="PTHR40980">
    <property type="entry name" value="PLUG DOMAIN-CONTAINING PROTEIN"/>
    <property type="match status" value="1"/>
</dbReference>
<name>A0ABR6ZMT2_9BURK</name>
<evidence type="ECO:0000256" key="2">
    <source>
        <dbReference type="ARBA" id="ARBA00009810"/>
    </source>
</evidence>
<comment type="caution">
    <text evidence="6">The sequence shown here is derived from an EMBL/GenBank/DDBJ whole genome shotgun (WGS) entry which is preliminary data.</text>
</comment>
<keyword evidence="7" id="KW-1185">Reference proteome</keyword>
<keyword evidence="4" id="KW-0998">Cell outer membrane</keyword>
<keyword evidence="3" id="KW-0472">Membrane</keyword>
<organism evidence="6 7">
    <name type="scientific">Undibacterium hunanense</name>
    <dbReference type="NCBI Taxonomy" id="2762292"/>
    <lineage>
        <taxon>Bacteria</taxon>
        <taxon>Pseudomonadati</taxon>
        <taxon>Pseudomonadota</taxon>
        <taxon>Betaproteobacteria</taxon>
        <taxon>Burkholderiales</taxon>
        <taxon>Oxalobacteraceae</taxon>
        <taxon>Undibacterium</taxon>
    </lineage>
</organism>
<comment type="subcellular location">
    <subcellularLocation>
        <location evidence="1">Cell outer membrane</location>
    </subcellularLocation>
</comment>
<dbReference type="InterPro" id="IPR036942">
    <property type="entry name" value="Beta-barrel_TonB_sf"/>
</dbReference>
<comment type="similarity">
    <text evidence="2">Belongs to the TonB-dependent receptor family.</text>
</comment>